<evidence type="ECO:0000256" key="2">
    <source>
        <dbReference type="ARBA" id="ARBA00022729"/>
    </source>
</evidence>
<evidence type="ECO:0000313" key="5">
    <source>
        <dbReference type="EMBL" id="MBS7661790.1"/>
    </source>
</evidence>
<name>A0ABS5PZ56_9PSED</name>
<dbReference type="EMBL" id="JADPMV010000001">
    <property type="protein sequence ID" value="MBS7661790.1"/>
    <property type="molecule type" value="Genomic_DNA"/>
</dbReference>
<evidence type="ECO:0000259" key="4">
    <source>
        <dbReference type="Pfam" id="PF00497"/>
    </source>
</evidence>
<keyword evidence="6" id="KW-1185">Reference proteome</keyword>
<keyword evidence="2 3" id="KW-0732">Signal</keyword>
<dbReference type="RefSeq" id="WP_213639109.1">
    <property type="nucleotide sequence ID" value="NZ_JADPMV010000001.1"/>
</dbReference>
<accession>A0ABS5PZ56</accession>
<dbReference type="SUPFAM" id="SSF53850">
    <property type="entry name" value="Periplasmic binding protein-like II"/>
    <property type="match status" value="1"/>
</dbReference>
<dbReference type="PANTHER" id="PTHR35936:SF25">
    <property type="entry name" value="ABC TRANSPORTER SUBSTRATE-BINDING PROTEIN"/>
    <property type="match status" value="1"/>
</dbReference>
<dbReference type="Pfam" id="PF00497">
    <property type="entry name" value="SBP_bac_3"/>
    <property type="match status" value="1"/>
</dbReference>
<feature type="chain" id="PRO_5046862320" evidence="3">
    <location>
        <begin position="28"/>
        <end position="272"/>
    </location>
</feature>
<sequence>MIECLKRRLSGLLTLTLLLALTAASHAETRVTLLIDEAYPPFTYRSSEGQAAGIYVEILRAAEPLLRGYRLEIEPMPWLRAMTEIEAGRALAVVPPYYRPQQRPWIKPYSRPILQERVVVFCHREVFAEGPRPRWPRDYHGLRFGNNPGYLSADQPFWRAVRRGQIRIEDAPGNRANLQKLLHRRIDCYFNERLSVLAELAQMRRDGLYGTTNAGAIVEGPTISMENSHVGFSDRTGERFPFKQDFARQLDAALQRLHRSGEIERIVRRHTQ</sequence>
<gene>
    <name evidence="5" type="ORF">I0D00_07485</name>
</gene>
<protein>
    <submittedName>
        <fullName evidence="5">Transporter substrate-binding domain-containing protein</fullName>
    </submittedName>
</protein>
<reference evidence="5 6" key="1">
    <citation type="journal article" date="2021" name="Syst. Appl. Microbiol.">
        <title>Pseudomonas lalucatii sp. nov. isolated from Vallgornera, a karstic cave in Mallorca, Western Mediterranean.</title>
        <authorList>
            <person name="Busquets A."/>
            <person name="Mulet M."/>
            <person name="Gomila M."/>
            <person name="Garcia-Valdes E."/>
        </authorList>
    </citation>
    <scope>NUCLEOTIDE SEQUENCE [LARGE SCALE GENOMIC DNA]</scope>
    <source>
        <strain evidence="5 6">R1b54</strain>
    </source>
</reference>
<comment type="caution">
    <text evidence="5">The sequence shown here is derived from an EMBL/GenBank/DDBJ whole genome shotgun (WGS) entry which is preliminary data.</text>
</comment>
<evidence type="ECO:0000256" key="3">
    <source>
        <dbReference type="SAM" id="SignalP"/>
    </source>
</evidence>
<evidence type="ECO:0000313" key="6">
    <source>
        <dbReference type="Proteomes" id="UP001196601"/>
    </source>
</evidence>
<feature type="domain" description="Solute-binding protein family 3/N-terminal" evidence="4">
    <location>
        <begin position="32"/>
        <end position="270"/>
    </location>
</feature>
<dbReference type="PANTHER" id="PTHR35936">
    <property type="entry name" value="MEMBRANE-BOUND LYTIC MUREIN TRANSGLYCOSYLASE F"/>
    <property type="match status" value="1"/>
</dbReference>
<dbReference type="InterPro" id="IPR001638">
    <property type="entry name" value="Solute-binding_3/MltF_N"/>
</dbReference>
<proteinExistence type="inferred from homology"/>
<comment type="similarity">
    <text evidence="1">Belongs to the bacterial solute-binding protein 3 family.</text>
</comment>
<dbReference type="Gene3D" id="3.40.190.10">
    <property type="entry name" value="Periplasmic binding protein-like II"/>
    <property type="match status" value="2"/>
</dbReference>
<organism evidence="5 6">
    <name type="scientific">Pseudomonas lalucatii</name>
    <dbReference type="NCBI Taxonomy" id="1424203"/>
    <lineage>
        <taxon>Bacteria</taxon>
        <taxon>Pseudomonadati</taxon>
        <taxon>Pseudomonadota</taxon>
        <taxon>Gammaproteobacteria</taxon>
        <taxon>Pseudomonadales</taxon>
        <taxon>Pseudomonadaceae</taxon>
        <taxon>Pseudomonas</taxon>
    </lineage>
</organism>
<dbReference type="Proteomes" id="UP001196601">
    <property type="component" value="Unassembled WGS sequence"/>
</dbReference>
<feature type="signal peptide" evidence="3">
    <location>
        <begin position="1"/>
        <end position="27"/>
    </location>
</feature>
<evidence type="ECO:0000256" key="1">
    <source>
        <dbReference type="ARBA" id="ARBA00010333"/>
    </source>
</evidence>